<organism evidence="1 2">
    <name type="scientific">Peronosclerospora sorghi</name>
    <dbReference type="NCBI Taxonomy" id="230839"/>
    <lineage>
        <taxon>Eukaryota</taxon>
        <taxon>Sar</taxon>
        <taxon>Stramenopiles</taxon>
        <taxon>Oomycota</taxon>
        <taxon>Peronosporomycetes</taxon>
        <taxon>Peronosporales</taxon>
        <taxon>Peronosporaceae</taxon>
        <taxon>Peronosclerospora</taxon>
    </lineage>
</organism>
<accession>A0ACC0WUI4</accession>
<dbReference type="EMBL" id="CM047580">
    <property type="protein sequence ID" value="KAI9922432.1"/>
    <property type="molecule type" value="Genomic_DNA"/>
</dbReference>
<comment type="caution">
    <text evidence="1">The sequence shown here is derived from an EMBL/GenBank/DDBJ whole genome shotgun (WGS) entry which is preliminary data.</text>
</comment>
<gene>
    <name evidence="1" type="ORF">PsorP6_001395</name>
</gene>
<keyword evidence="2" id="KW-1185">Reference proteome</keyword>
<protein>
    <submittedName>
        <fullName evidence="1">Uncharacterized protein</fullName>
    </submittedName>
</protein>
<evidence type="ECO:0000313" key="1">
    <source>
        <dbReference type="EMBL" id="KAI9922432.1"/>
    </source>
</evidence>
<name>A0ACC0WUI4_9STRA</name>
<proteinExistence type="predicted"/>
<sequence>MGAKCEQNNLNYLAHHQIQIREELYQGLADQMEQDAVASAAQVGLRIVLPTSFPGSPRFMMQAYQDDMTIVRISDIQDVFLTFTCNPRWQEITAELDPGQTASDRLDLVARLFQMKKVNTVDDIDWLVSAELPSPENVELYETVTKCLLHGPCGPDYPTAKCMVNGV</sequence>
<dbReference type="Proteomes" id="UP001163321">
    <property type="component" value="Chromosome 1"/>
</dbReference>
<reference evidence="1 2" key="1">
    <citation type="journal article" date="2022" name="bioRxiv">
        <title>The genome of the oomycete Peronosclerospora sorghi, a cosmopolitan pathogen of maize and sorghum, is inflated with dispersed pseudogenes.</title>
        <authorList>
            <person name="Fletcher K."/>
            <person name="Martin F."/>
            <person name="Isakeit T."/>
            <person name="Cavanaugh K."/>
            <person name="Magill C."/>
            <person name="Michelmore R."/>
        </authorList>
    </citation>
    <scope>NUCLEOTIDE SEQUENCE [LARGE SCALE GENOMIC DNA]</scope>
    <source>
        <strain evidence="1">P6</strain>
    </source>
</reference>
<evidence type="ECO:0000313" key="2">
    <source>
        <dbReference type="Proteomes" id="UP001163321"/>
    </source>
</evidence>